<evidence type="ECO:0000259" key="1">
    <source>
        <dbReference type="PROSITE" id="PS50987"/>
    </source>
</evidence>
<evidence type="ECO:0000313" key="2">
    <source>
        <dbReference type="EMBL" id="APW38678.1"/>
    </source>
</evidence>
<dbReference type="AlphaFoldDB" id="A0A1P8JY62"/>
<dbReference type="InterPro" id="IPR001845">
    <property type="entry name" value="HTH_ArsR_DNA-bd_dom"/>
</dbReference>
<dbReference type="PANTHER" id="PTHR39168:SF1">
    <property type="entry name" value="TRANSCRIPTIONAL REGULATORY PROTEIN"/>
    <property type="match status" value="1"/>
</dbReference>
<dbReference type="OrthoDB" id="9797716at2"/>
<organism evidence="2 3">
    <name type="scientific">Rhodoferax koreensis</name>
    <dbReference type="NCBI Taxonomy" id="1842727"/>
    <lineage>
        <taxon>Bacteria</taxon>
        <taxon>Pseudomonadati</taxon>
        <taxon>Pseudomonadota</taxon>
        <taxon>Betaproteobacteria</taxon>
        <taxon>Burkholderiales</taxon>
        <taxon>Comamonadaceae</taxon>
        <taxon>Rhodoferax</taxon>
    </lineage>
</organism>
<dbReference type="EMBL" id="CP019236">
    <property type="protein sequence ID" value="APW38678.1"/>
    <property type="molecule type" value="Genomic_DNA"/>
</dbReference>
<dbReference type="SUPFAM" id="SSF46785">
    <property type="entry name" value="Winged helix' DNA-binding domain"/>
    <property type="match status" value="1"/>
</dbReference>
<keyword evidence="3" id="KW-1185">Reference proteome</keyword>
<dbReference type="InterPro" id="IPR036388">
    <property type="entry name" value="WH-like_DNA-bd_sf"/>
</dbReference>
<dbReference type="InterPro" id="IPR036390">
    <property type="entry name" value="WH_DNA-bd_sf"/>
</dbReference>
<evidence type="ECO:0000313" key="3">
    <source>
        <dbReference type="Proteomes" id="UP000186609"/>
    </source>
</evidence>
<feature type="domain" description="HTH arsR-type" evidence="1">
    <location>
        <begin position="1"/>
        <end position="93"/>
    </location>
</feature>
<proteinExistence type="predicted"/>
<dbReference type="SMART" id="SM00418">
    <property type="entry name" value="HTH_ARSR"/>
    <property type="match status" value="1"/>
</dbReference>
<dbReference type="GO" id="GO:0010288">
    <property type="term" value="P:response to lead ion"/>
    <property type="evidence" value="ECO:0007669"/>
    <property type="project" value="TreeGrafter"/>
</dbReference>
<dbReference type="PROSITE" id="PS50987">
    <property type="entry name" value="HTH_ARSR_2"/>
    <property type="match status" value="1"/>
</dbReference>
<protein>
    <submittedName>
        <fullName evidence="2">Transcriptional regulator</fullName>
    </submittedName>
</protein>
<gene>
    <name evidence="2" type="ORF">RD110_16935</name>
</gene>
<dbReference type="CDD" id="cd00090">
    <property type="entry name" value="HTH_ARSR"/>
    <property type="match status" value="1"/>
</dbReference>
<dbReference type="Pfam" id="PF12840">
    <property type="entry name" value="HTH_20"/>
    <property type="match status" value="1"/>
</dbReference>
<dbReference type="GO" id="GO:0046686">
    <property type="term" value="P:response to cadmium ion"/>
    <property type="evidence" value="ECO:0007669"/>
    <property type="project" value="TreeGrafter"/>
</dbReference>
<dbReference type="Proteomes" id="UP000186609">
    <property type="component" value="Chromosome"/>
</dbReference>
<name>A0A1P8JY62_9BURK</name>
<dbReference type="GO" id="GO:0097063">
    <property type="term" value="F:cadmium ion sensor activity"/>
    <property type="evidence" value="ECO:0007669"/>
    <property type="project" value="TreeGrafter"/>
</dbReference>
<dbReference type="GO" id="GO:0032791">
    <property type="term" value="F:lead ion binding"/>
    <property type="evidence" value="ECO:0007669"/>
    <property type="project" value="TreeGrafter"/>
</dbReference>
<dbReference type="InterPro" id="IPR052543">
    <property type="entry name" value="HTH_Metal-responsive_Reg"/>
</dbReference>
<dbReference type="GO" id="GO:0003700">
    <property type="term" value="F:DNA-binding transcription factor activity"/>
    <property type="evidence" value="ECO:0007669"/>
    <property type="project" value="InterPro"/>
</dbReference>
<dbReference type="GO" id="GO:0003677">
    <property type="term" value="F:DNA binding"/>
    <property type="evidence" value="ECO:0007669"/>
    <property type="project" value="TreeGrafter"/>
</dbReference>
<sequence>MNINQIARIASLVGEPARAAMLLELMDGRSLTANELAKAGRVSPQTASKHLAQMVEAGLMAVAQRGRHRYHRLSSGDVAKMLEGIMQIAGDKPPRRSVVPGPRDESMRMARMCYDHIAGRLGLAIAERLQADGAITFDGEAGLVTDRAEALLRPWGITLASAAPGGGRGRPYCRPCLDWSERRSHVAGRLGAMICAHCLDQGWLSRKAGARSLAITAVGVATLRDLLGLALWEWVTSEGQAPRTA</sequence>
<dbReference type="KEGG" id="rhy:RD110_16935"/>
<dbReference type="PANTHER" id="PTHR39168">
    <property type="entry name" value="TRANSCRIPTIONAL REGULATOR-RELATED"/>
    <property type="match status" value="1"/>
</dbReference>
<reference evidence="2 3" key="1">
    <citation type="submission" date="2017-01" db="EMBL/GenBank/DDBJ databases">
        <authorList>
            <person name="Mah S.A."/>
            <person name="Swanson W.J."/>
            <person name="Moy G.W."/>
            <person name="Vacquier V.D."/>
        </authorList>
    </citation>
    <scope>NUCLEOTIDE SEQUENCE [LARGE SCALE GENOMIC DNA]</scope>
    <source>
        <strain evidence="2 3">DCY110</strain>
    </source>
</reference>
<dbReference type="STRING" id="1842727.RD110_16935"/>
<dbReference type="Gene3D" id="1.10.10.10">
    <property type="entry name" value="Winged helix-like DNA-binding domain superfamily/Winged helix DNA-binding domain"/>
    <property type="match status" value="1"/>
</dbReference>
<accession>A0A1P8JY62</accession>
<dbReference type="InterPro" id="IPR011991">
    <property type="entry name" value="ArsR-like_HTH"/>
</dbReference>
<dbReference type="RefSeq" id="WP_076200557.1">
    <property type="nucleotide sequence ID" value="NZ_CP019236.1"/>
</dbReference>